<gene>
    <name evidence="2" type="ORF">EV186_102906</name>
</gene>
<dbReference type="AlphaFoldDB" id="A0A4R6SJD0"/>
<feature type="transmembrane region" description="Helical" evidence="1">
    <location>
        <begin position="338"/>
        <end position="371"/>
    </location>
</feature>
<sequence length="394" mass="40999">MGAKTRLVGAAGVSQVGNWLTFTGLLQYLQNTFGSSATIGAFLVQAAPPLLLARWATARMAGFRTRFAWLAVQLPLAALSLALLARGWGLVYVLCLLGVTSLFRTIGNTLFMSVATDWTPEGRRSSTFTAIGSVGSITLAISPAFGGVIGGVLGFSALFVIDAVTFVVAALVLARAPREAPDGRIATGGPTRLVGRPRGVAGRFVPGLRLWVWFGVVGAAVNAVELPVFADVHHFGVTGFGVALTCYGTGGLVAFLLSLVRKDLAVRLDVLALIYAVALAAWVYAGHAGAFAGFAVAGLTYGLYSGRLRARVAGAAEDEVSTTDIWAWANQTTQLVNLIVYATGALLFAAGVPVLACAALTLACAVVVVVLSYTARRKDTPVDLASGPRPTRCR</sequence>
<name>A0A4R6SJD0_LABRH</name>
<reference evidence="2 3" key="1">
    <citation type="submission" date="2019-03" db="EMBL/GenBank/DDBJ databases">
        <title>Genomic Encyclopedia of Type Strains, Phase IV (KMG-IV): sequencing the most valuable type-strain genomes for metagenomic binning, comparative biology and taxonomic classification.</title>
        <authorList>
            <person name="Goeker M."/>
        </authorList>
    </citation>
    <scope>NUCLEOTIDE SEQUENCE [LARGE SCALE GENOMIC DNA]</scope>
    <source>
        <strain evidence="2 3">DSM 45361</strain>
    </source>
</reference>
<protein>
    <recommendedName>
        <fullName evidence="4">MFS transporter</fullName>
    </recommendedName>
</protein>
<feature type="transmembrane region" description="Helical" evidence="1">
    <location>
        <begin position="67"/>
        <end position="85"/>
    </location>
</feature>
<organism evidence="2 3">
    <name type="scientific">Labedaea rhizosphaerae</name>
    <dbReference type="NCBI Taxonomy" id="598644"/>
    <lineage>
        <taxon>Bacteria</taxon>
        <taxon>Bacillati</taxon>
        <taxon>Actinomycetota</taxon>
        <taxon>Actinomycetes</taxon>
        <taxon>Pseudonocardiales</taxon>
        <taxon>Pseudonocardiaceae</taxon>
        <taxon>Labedaea</taxon>
    </lineage>
</organism>
<dbReference type="Pfam" id="PF07690">
    <property type="entry name" value="MFS_1"/>
    <property type="match status" value="1"/>
</dbReference>
<feature type="transmembrane region" description="Helical" evidence="1">
    <location>
        <begin position="210"/>
        <end position="229"/>
    </location>
</feature>
<keyword evidence="1" id="KW-0812">Transmembrane</keyword>
<feature type="transmembrane region" description="Helical" evidence="1">
    <location>
        <begin position="35"/>
        <end position="55"/>
    </location>
</feature>
<evidence type="ECO:0000313" key="3">
    <source>
        <dbReference type="Proteomes" id="UP000295444"/>
    </source>
</evidence>
<dbReference type="SUPFAM" id="SSF103473">
    <property type="entry name" value="MFS general substrate transporter"/>
    <property type="match status" value="1"/>
</dbReference>
<feature type="transmembrane region" description="Helical" evidence="1">
    <location>
        <begin position="152"/>
        <end position="174"/>
    </location>
</feature>
<dbReference type="InterPro" id="IPR011701">
    <property type="entry name" value="MFS"/>
</dbReference>
<accession>A0A4R6SJD0</accession>
<keyword evidence="1" id="KW-1133">Transmembrane helix</keyword>
<feature type="transmembrane region" description="Helical" evidence="1">
    <location>
        <begin position="127"/>
        <end position="146"/>
    </location>
</feature>
<dbReference type="GO" id="GO:0022857">
    <property type="term" value="F:transmembrane transporter activity"/>
    <property type="evidence" value="ECO:0007669"/>
    <property type="project" value="InterPro"/>
</dbReference>
<evidence type="ECO:0000313" key="2">
    <source>
        <dbReference type="EMBL" id="TDQ01039.1"/>
    </source>
</evidence>
<keyword evidence="3" id="KW-1185">Reference proteome</keyword>
<evidence type="ECO:0008006" key="4">
    <source>
        <dbReference type="Google" id="ProtNLM"/>
    </source>
</evidence>
<dbReference type="InterPro" id="IPR036259">
    <property type="entry name" value="MFS_trans_sf"/>
</dbReference>
<feature type="transmembrane region" description="Helical" evidence="1">
    <location>
        <begin position="235"/>
        <end position="260"/>
    </location>
</feature>
<dbReference type="RefSeq" id="WP_166659169.1">
    <property type="nucleotide sequence ID" value="NZ_SNXZ01000002.1"/>
</dbReference>
<evidence type="ECO:0000256" key="1">
    <source>
        <dbReference type="SAM" id="Phobius"/>
    </source>
</evidence>
<keyword evidence="1" id="KW-0472">Membrane</keyword>
<dbReference type="Proteomes" id="UP000295444">
    <property type="component" value="Unassembled WGS sequence"/>
</dbReference>
<proteinExistence type="predicted"/>
<feature type="transmembrane region" description="Helical" evidence="1">
    <location>
        <begin position="91"/>
        <end position="115"/>
    </location>
</feature>
<feature type="transmembrane region" description="Helical" evidence="1">
    <location>
        <begin position="272"/>
        <end position="299"/>
    </location>
</feature>
<dbReference type="Gene3D" id="1.20.1250.20">
    <property type="entry name" value="MFS general substrate transporter like domains"/>
    <property type="match status" value="1"/>
</dbReference>
<dbReference type="EMBL" id="SNXZ01000002">
    <property type="protein sequence ID" value="TDQ01039.1"/>
    <property type="molecule type" value="Genomic_DNA"/>
</dbReference>
<comment type="caution">
    <text evidence="2">The sequence shown here is derived from an EMBL/GenBank/DDBJ whole genome shotgun (WGS) entry which is preliminary data.</text>
</comment>
<feature type="transmembrane region" description="Helical" evidence="1">
    <location>
        <begin position="7"/>
        <end position="29"/>
    </location>
</feature>